<name>A0A511H570_9BACT</name>
<feature type="compositionally biased region" description="Basic and acidic residues" evidence="1">
    <location>
        <begin position="383"/>
        <end position="398"/>
    </location>
</feature>
<dbReference type="Pfam" id="PF09660">
    <property type="entry name" value="DUF2397"/>
    <property type="match status" value="1"/>
</dbReference>
<dbReference type="EMBL" id="FNAJ01000007">
    <property type="protein sequence ID" value="SDE49746.1"/>
    <property type="molecule type" value="Genomic_DNA"/>
</dbReference>
<reference evidence="2 5" key="2">
    <citation type="submission" date="2019-07" db="EMBL/GenBank/DDBJ databases">
        <title>Whole genome shotgun sequence of Myxococcus virescens NBRC 100334.</title>
        <authorList>
            <person name="Hosoyama A."/>
            <person name="Uohara A."/>
            <person name="Ohji S."/>
            <person name="Ichikawa N."/>
        </authorList>
    </citation>
    <scope>NUCLEOTIDE SEQUENCE [LARGE SCALE GENOMIC DNA]</scope>
    <source>
        <strain evidence="2 5">NBRC 100334</strain>
    </source>
</reference>
<dbReference type="Proteomes" id="UP000198717">
    <property type="component" value="Unassembled WGS sequence"/>
</dbReference>
<dbReference type="Proteomes" id="UP000321224">
    <property type="component" value="Unassembled WGS sequence"/>
</dbReference>
<protein>
    <submittedName>
        <fullName evidence="3">TIGR02677 family protein</fullName>
    </submittedName>
</protein>
<sequence length="516" mass="55881">MSSQTHSAEEDRLHATPAGAEARVVVSYLVAPEAEQYIPIMEVLESSITDLTPHEVGVHLAASGIQLEESVIEARLTQLQEWGAASAHVDTSRIFRFADLLAKNWRYTATPTGRHVQRFYRTALAGTRTVREIPLKSLARVVDAAETLAGTRTPEPIPIAELIQRLFVSHDDLDAALVGAEDSLAGLVDRFDLNKASAAELKTLLVSYATHVAAELERGAARAYQALEILRPQFAELATSAVWASDARDLIERGALVASRGGRQEDWDGLLAWFDPVTGRSARFALRLVRALPGMHVNLRRLHSSSGTATSRSRALALAKACMHPTLGPAVLLAALGDHSWRKLHGEAEDFEPARTRPWREGPRIEVPELLRITGRAGARGRPPADRDDTSARDAVAEKRRRRATEHAEAVQEVLHAAPGAQLSERAARVALASLTAAARGRAINGRRTAIRDGLACTLFYLGSETGALRAPTWRVLTPGRVPVFHLPGTLPQVPQGRMAPEPDDSAATLEAGGEK</sequence>
<proteinExistence type="predicted"/>
<comment type="caution">
    <text evidence="2">The sequence shown here is derived from an EMBL/GenBank/DDBJ whole genome shotgun (WGS) entry which is preliminary data.</text>
</comment>
<accession>A0A511H570</accession>
<dbReference type="AlphaFoldDB" id="A0A511H570"/>
<evidence type="ECO:0000313" key="2">
    <source>
        <dbReference type="EMBL" id="GEL68673.1"/>
    </source>
</evidence>
<reference evidence="3 4" key="1">
    <citation type="submission" date="2016-10" db="EMBL/GenBank/DDBJ databases">
        <authorList>
            <person name="Varghese N."/>
            <person name="Submissions S."/>
        </authorList>
    </citation>
    <scope>NUCLEOTIDE SEQUENCE [LARGE SCALE GENOMIC DNA]</scope>
    <source>
        <strain evidence="3 4">DSM 2260</strain>
    </source>
</reference>
<evidence type="ECO:0000256" key="1">
    <source>
        <dbReference type="SAM" id="MobiDB-lite"/>
    </source>
</evidence>
<evidence type="ECO:0000313" key="5">
    <source>
        <dbReference type="Proteomes" id="UP000321224"/>
    </source>
</evidence>
<evidence type="ECO:0000313" key="4">
    <source>
        <dbReference type="Proteomes" id="UP000198717"/>
    </source>
</evidence>
<dbReference type="InterPro" id="IPR013493">
    <property type="entry name" value="CHP02677"/>
</dbReference>
<keyword evidence="4" id="KW-1185">Reference proteome</keyword>
<feature type="region of interest" description="Disordered" evidence="1">
    <location>
        <begin position="376"/>
        <end position="409"/>
    </location>
</feature>
<feature type="region of interest" description="Disordered" evidence="1">
    <location>
        <begin position="492"/>
        <end position="516"/>
    </location>
</feature>
<evidence type="ECO:0000313" key="3">
    <source>
        <dbReference type="EMBL" id="SDE49746.1"/>
    </source>
</evidence>
<dbReference type="EMBL" id="BJVY01000002">
    <property type="protein sequence ID" value="GEL68673.1"/>
    <property type="molecule type" value="Genomic_DNA"/>
</dbReference>
<organism evidence="2 5">
    <name type="scientific">Myxococcus virescens</name>
    <dbReference type="NCBI Taxonomy" id="83456"/>
    <lineage>
        <taxon>Bacteria</taxon>
        <taxon>Pseudomonadati</taxon>
        <taxon>Myxococcota</taxon>
        <taxon>Myxococcia</taxon>
        <taxon>Myxococcales</taxon>
        <taxon>Cystobacterineae</taxon>
        <taxon>Myxococcaceae</taxon>
        <taxon>Myxococcus</taxon>
    </lineage>
</organism>
<dbReference type="RefSeq" id="WP_090491499.1">
    <property type="nucleotide sequence ID" value="NZ_BJVY01000002.1"/>
</dbReference>
<gene>
    <name evidence="2" type="ORF">MVI01_04570</name>
    <name evidence="3" type="ORF">SAMN04488504_107294</name>
</gene>